<evidence type="ECO:0008006" key="4">
    <source>
        <dbReference type="Google" id="ProtNLM"/>
    </source>
</evidence>
<dbReference type="AlphaFoldDB" id="A0A3D8VFQ5"/>
<feature type="transmembrane region" description="Helical" evidence="1">
    <location>
        <begin position="217"/>
        <end position="240"/>
    </location>
</feature>
<comment type="caution">
    <text evidence="2">The sequence shown here is derived from an EMBL/GenBank/DDBJ whole genome shotgun (WGS) entry which is preliminary data.</text>
</comment>
<dbReference type="EMBL" id="QTJR01000004">
    <property type="protein sequence ID" value="RDY67911.1"/>
    <property type="molecule type" value="Genomic_DNA"/>
</dbReference>
<feature type="transmembrane region" description="Helical" evidence="1">
    <location>
        <begin position="184"/>
        <end position="210"/>
    </location>
</feature>
<accession>A0A3D8VFQ5</accession>
<keyword evidence="3" id="KW-1185">Reference proteome</keyword>
<feature type="transmembrane region" description="Helical" evidence="1">
    <location>
        <begin position="61"/>
        <end position="88"/>
    </location>
</feature>
<protein>
    <recommendedName>
        <fullName evidence="4">Glycerophosphoryl diester phosphodiesterase membrane domain-containing protein</fullName>
    </recommendedName>
</protein>
<feature type="transmembrane region" description="Helical" evidence="1">
    <location>
        <begin position="26"/>
        <end position="49"/>
    </location>
</feature>
<dbReference type="Proteomes" id="UP000256829">
    <property type="component" value="Unassembled WGS sequence"/>
</dbReference>
<sequence length="274" mass="29100">MFDKFSRSWELVKASAAVLRSDKELMVFPVVSAVATLVVLATFLVPMIGWRVFSQGAASSVIWVFLFYFCQYTVIVFCNSALVAAAMIRLDGGDPTLADGFNAAKARLPSILGYAAIAATVGVLLKRMKDDDNLLMRIVGGGLGAAWTLATFLVVPVLVHQEVGPFEALKRSANLLKRTWGENAIGNVGIGMAFGLISFAIIVVGALLAFVAAQLSLALAVSIVVLFVIGLLLLGVYQAALSGIYAAALYRYAMEGEAPPAFRALQLETAFAAK</sequence>
<evidence type="ECO:0000313" key="2">
    <source>
        <dbReference type="EMBL" id="RDY67911.1"/>
    </source>
</evidence>
<dbReference type="RefSeq" id="WP_115842034.1">
    <property type="nucleotide sequence ID" value="NZ_CP183976.1"/>
</dbReference>
<gene>
    <name evidence="2" type="ORF">DX912_08405</name>
</gene>
<feature type="transmembrane region" description="Helical" evidence="1">
    <location>
        <begin position="138"/>
        <end position="159"/>
    </location>
</feature>
<keyword evidence="1" id="KW-1133">Transmembrane helix</keyword>
<organism evidence="2 3">
    <name type="scientific">Lysobacter soli</name>
    <dbReference type="NCBI Taxonomy" id="453783"/>
    <lineage>
        <taxon>Bacteria</taxon>
        <taxon>Pseudomonadati</taxon>
        <taxon>Pseudomonadota</taxon>
        <taxon>Gammaproteobacteria</taxon>
        <taxon>Lysobacterales</taxon>
        <taxon>Lysobacteraceae</taxon>
        <taxon>Lysobacter</taxon>
    </lineage>
</organism>
<reference evidence="2 3" key="1">
    <citation type="submission" date="2018-08" db="EMBL/GenBank/DDBJ databases">
        <title>Lysobacter soli KCTC 22011, whole genome shotgun sequence.</title>
        <authorList>
            <person name="Zhang X."/>
            <person name="Feng G."/>
            <person name="Zhu H."/>
        </authorList>
    </citation>
    <scope>NUCLEOTIDE SEQUENCE [LARGE SCALE GENOMIC DNA]</scope>
    <source>
        <strain evidence="2 3">KCTC 22011</strain>
    </source>
</reference>
<name>A0A3D8VFQ5_9GAMM</name>
<dbReference type="Pfam" id="PF19656">
    <property type="entry name" value="DUF6159"/>
    <property type="match status" value="1"/>
</dbReference>
<feature type="transmembrane region" description="Helical" evidence="1">
    <location>
        <begin position="108"/>
        <end position="126"/>
    </location>
</feature>
<keyword evidence="1" id="KW-0472">Membrane</keyword>
<proteinExistence type="predicted"/>
<keyword evidence="1" id="KW-0812">Transmembrane</keyword>
<evidence type="ECO:0000313" key="3">
    <source>
        <dbReference type="Proteomes" id="UP000256829"/>
    </source>
</evidence>
<dbReference type="InterPro" id="IPR046157">
    <property type="entry name" value="DUF6159"/>
</dbReference>
<evidence type="ECO:0000256" key="1">
    <source>
        <dbReference type="SAM" id="Phobius"/>
    </source>
</evidence>